<evidence type="ECO:0000256" key="1">
    <source>
        <dbReference type="SAM" id="MobiDB-lite"/>
    </source>
</evidence>
<keyword evidence="2" id="KW-1133">Transmembrane helix</keyword>
<keyword evidence="2" id="KW-0812">Transmembrane</keyword>
<proteinExistence type="predicted"/>
<feature type="compositionally biased region" description="Basic residues" evidence="1">
    <location>
        <begin position="130"/>
        <end position="156"/>
    </location>
</feature>
<dbReference type="EMBL" id="ASPP01005598">
    <property type="protein sequence ID" value="ETO30240.1"/>
    <property type="molecule type" value="Genomic_DNA"/>
</dbReference>
<dbReference type="Proteomes" id="UP000023152">
    <property type="component" value="Unassembled WGS sequence"/>
</dbReference>
<accession>X6NVA4</accession>
<comment type="caution">
    <text evidence="3">The sequence shown here is derived from an EMBL/GenBank/DDBJ whole genome shotgun (WGS) entry which is preliminary data.</text>
</comment>
<feature type="transmembrane region" description="Helical" evidence="2">
    <location>
        <begin position="359"/>
        <end position="378"/>
    </location>
</feature>
<feature type="transmembrane region" description="Helical" evidence="2">
    <location>
        <begin position="329"/>
        <end position="347"/>
    </location>
</feature>
<evidence type="ECO:0000256" key="2">
    <source>
        <dbReference type="SAM" id="Phobius"/>
    </source>
</evidence>
<feature type="compositionally biased region" description="Polar residues" evidence="1">
    <location>
        <begin position="46"/>
        <end position="61"/>
    </location>
</feature>
<protein>
    <submittedName>
        <fullName evidence="3">Uncharacterized protein</fullName>
    </submittedName>
</protein>
<dbReference type="AlphaFoldDB" id="X6NVA4"/>
<keyword evidence="4" id="KW-1185">Reference proteome</keyword>
<feature type="non-terminal residue" evidence="3">
    <location>
        <position position="439"/>
    </location>
</feature>
<gene>
    <name evidence="3" type="ORF">RFI_06881</name>
</gene>
<reference evidence="3 4" key="1">
    <citation type="journal article" date="2013" name="Curr. Biol.">
        <title>The Genome of the Foraminiferan Reticulomyxa filosa.</title>
        <authorList>
            <person name="Glockner G."/>
            <person name="Hulsmann N."/>
            <person name="Schleicher M."/>
            <person name="Noegel A.A."/>
            <person name="Eichinger L."/>
            <person name="Gallinger C."/>
            <person name="Pawlowski J."/>
            <person name="Sierra R."/>
            <person name="Euteneuer U."/>
            <person name="Pillet L."/>
            <person name="Moustafa A."/>
            <person name="Platzer M."/>
            <person name="Groth M."/>
            <person name="Szafranski K."/>
            <person name="Schliwa M."/>
        </authorList>
    </citation>
    <scope>NUCLEOTIDE SEQUENCE [LARGE SCALE GENOMIC DNA]</scope>
</reference>
<feature type="region of interest" description="Disordered" evidence="1">
    <location>
        <begin position="22"/>
        <end position="105"/>
    </location>
</feature>
<keyword evidence="2" id="KW-0472">Membrane</keyword>
<name>X6NVA4_RETFI</name>
<feature type="region of interest" description="Disordered" evidence="1">
    <location>
        <begin position="124"/>
        <end position="175"/>
    </location>
</feature>
<evidence type="ECO:0000313" key="4">
    <source>
        <dbReference type="Proteomes" id="UP000023152"/>
    </source>
</evidence>
<sequence length="439" mass="49567">MCENEVKIQEFELAKFEERKIRDEDLEGMSSGSVSDVCGNDDVRISRQTPGGLNNIVSKSANHSKEKDRRNSKKRTKKSETKSSKKSKYCIFKKGDIPKSKKHPKFKNKKKLFESVFFFLKPRASEKKSEKARKKKKEGKHSKKMYPKNGTRKFGRHRDERSSSDELNEGSDSEWRDNMNRENVCEWNSNLKSVPEELSNPMALPLSRLDMPNIPVLMNNGGPLSIHPAFDGQLDGMISPAMAFVADHPCNSIDNMRLAPSVNLDMKTGANMDMSCGPCESFLKCNGLSFVPLNEREHNIMGSPPLPIAHRDYGHDELDMVGMDFHKNIMCCIPGLYFFIIIIIIIVTHNSCDAKVSFVYLFIIFVVVVVVVVVLPLTKTRSTNTLMSPTTVMVTIASIAIWTTTRTLADNAETVTSMTHFSLRVIQTAKKKKNVEARH</sequence>
<evidence type="ECO:0000313" key="3">
    <source>
        <dbReference type="EMBL" id="ETO30240.1"/>
    </source>
</evidence>
<organism evidence="3 4">
    <name type="scientific">Reticulomyxa filosa</name>
    <dbReference type="NCBI Taxonomy" id="46433"/>
    <lineage>
        <taxon>Eukaryota</taxon>
        <taxon>Sar</taxon>
        <taxon>Rhizaria</taxon>
        <taxon>Retaria</taxon>
        <taxon>Foraminifera</taxon>
        <taxon>Monothalamids</taxon>
        <taxon>Reticulomyxidae</taxon>
        <taxon>Reticulomyxa</taxon>
    </lineage>
</organism>